<accession>A0A9P6U7U3</accession>
<reference evidence="1" key="1">
    <citation type="journal article" date="2020" name="Fungal Divers.">
        <title>Resolving the Mortierellaceae phylogeny through synthesis of multi-gene phylogenetics and phylogenomics.</title>
        <authorList>
            <person name="Vandepol N."/>
            <person name="Liber J."/>
            <person name="Desiro A."/>
            <person name="Na H."/>
            <person name="Kennedy M."/>
            <person name="Barry K."/>
            <person name="Grigoriev I.V."/>
            <person name="Miller A.N."/>
            <person name="O'Donnell K."/>
            <person name="Stajich J.E."/>
            <person name="Bonito G."/>
        </authorList>
    </citation>
    <scope>NUCLEOTIDE SEQUENCE</scope>
    <source>
        <strain evidence="1">BC1065</strain>
    </source>
</reference>
<dbReference type="OrthoDB" id="2393962at2759"/>
<evidence type="ECO:0000313" key="1">
    <source>
        <dbReference type="EMBL" id="KAG0263217.1"/>
    </source>
</evidence>
<gene>
    <name evidence="1" type="ORF">DFQ27_001859</name>
</gene>
<dbReference type="EMBL" id="JAAAJB010000166">
    <property type="protein sequence ID" value="KAG0263217.1"/>
    <property type="molecule type" value="Genomic_DNA"/>
</dbReference>
<keyword evidence="2" id="KW-1185">Reference proteome</keyword>
<comment type="caution">
    <text evidence="1">The sequence shown here is derived from an EMBL/GenBank/DDBJ whole genome shotgun (WGS) entry which is preliminary data.</text>
</comment>
<organism evidence="1 2">
    <name type="scientific">Actinomortierella ambigua</name>
    <dbReference type="NCBI Taxonomy" id="1343610"/>
    <lineage>
        <taxon>Eukaryota</taxon>
        <taxon>Fungi</taxon>
        <taxon>Fungi incertae sedis</taxon>
        <taxon>Mucoromycota</taxon>
        <taxon>Mortierellomycotina</taxon>
        <taxon>Mortierellomycetes</taxon>
        <taxon>Mortierellales</taxon>
        <taxon>Mortierellaceae</taxon>
        <taxon>Actinomortierella</taxon>
    </lineage>
</organism>
<dbReference type="Proteomes" id="UP000807716">
    <property type="component" value="Unassembled WGS sequence"/>
</dbReference>
<dbReference type="Gene3D" id="3.80.10.10">
    <property type="entry name" value="Ribonuclease Inhibitor"/>
    <property type="match status" value="1"/>
</dbReference>
<dbReference type="SUPFAM" id="SSF52047">
    <property type="entry name" value="RNI-like"/>
    <property type="match status" value="1"/>
</dbReference>
<name>A0A9P6U7U3_9FUNG</name>
<protein>
    <submittedName>
        <fullName evidence="1">Uncharacterized protein</fullName>
    </submittedName>
</protein>
<evidence type="ECO:0000313" key="2">
    <source>
        <dbReference type="Proteomes" id="UP000807716"/>
    </source>
</evidence>
<dbReference type="InterPro" id="IPR032675">
    <property type="entry name" value="LRR_dom_sf"/>
</dbReference>
<proteinExistence type="predicted"/>
<dbReference type="AlphaFoldDB" id="A0A9P6U7U3"/>
<sequence length="420" mass="47443">MNGIRAIEIPELAQMYHVAPEMLKGLMERNPGLRSLSTDSKTCLEQAMQTLPNQLTTLKVRISLPITDALHILTAFPRLKTLYLSDNTRSSRSLMRESQEGLVGDATAVRGLPLPLRFLKVTTLSGAAQLSEILEQSPDLQHLHVQESEWIDEATLGMLRSGYFVRLTSLVLGHYAGSAIELVKAIPPHQLRDISIIDPHEPCMLQAVAEHQGQRLEHLELSFRYERVHGLMGLLAQCPALRSLRVNGNAGCLVNTQCLLKQPWACVLLEDLKIPLALPRWAETLAKQGPEVNPTDVMPEVPEWQQAEMHLMKQLGALTRLRRLDATTDLTFDTDETMDLTWCLNAGLGFLAKLEKLEVLDVSGQQYVQGITELQWMKKYLKKLSKLVVRMIGVQEKNWLCNHWPDLKVRDLDINPFEDY</sequence>